<keyword evidence="4 5" id="KW-0238">DNA-binding</keyword>
<feature type="compositionally biased region" description="Basic and acidic residues" evidence="7">
    <location>
        <begin position="129"/>
        <end position="141"/>
    </location>
</feature>
<dbReference type="InterPro" id="IPR006612">
    <property type="entry name" value="THAP_Znf"/>
</dbReference>
<evidence type="ECO:0000313" key="10">
    <source>
        <dbReference type="Proteomes" id="UP001154078"/>
    </source>
</evidence>
<evidence type="ECO:0000256" key="5">
    <source>
        <dbReference type="PROSITE-ProRule" id="PRU00309"/>
    </source>
</evidence>
<evidence type="ECO:0000256" key="1">
    <source>
        <dbReference type="ARBA" id="ARBA00022723"/>
    </source>
</evidence>
<evidence type="ECO:0000313" key="9">
    <source>
        <dbReference type="EMBL" id="CAH0548847.1"/>
    </source>
</evidence>
<evidence type="ECO:0000256" key="2">
    <source>
        <dbReference type="ARBA" id="ARBA00022771"/>
    </source>
</evidence>
<dbReference type="AlphaFoldDB" id="A0A9P0AUP7"/>
<dbReference type="EMBL" id="OV121141">
    <property type="protein sequence ID" value="CAH0548847.1"/>
    <property type="molecule type" value="Genomic_DNA"/>
</dbReference>
<evidence type="ECO:0000256" key="6">
    <source>
        <dbReference type="SAM" id="Coils"/>
    </source>
</evidence>
<dbReference type="Pfam" id="PF05485">
    <property type="entry name" value="THAP"/>
    <property type="match status" value="1"/>
</dbReference>
<dbReference type="Proteomes" id="UP001154078">
    <property type="component" value="Chromosome 10"/>
</dbReference>
<feature type="coiled-coil region" evidence="6">
    <location>
        <begin position="186"/>
        <end position="213"/>
    </location>
</feature>
<keyword evidence="3" id="KW-0862">Zinc</keyword>
<feature type="domain" description="THAP-type" evidence="8">
    <location>
        <begin position="1"/>
        <end position="84"/>
    </location>
</feature>
<dbReference type="GO" id="GO:0003677">
    <property type="term" value="F:DNA binding"/>
    <property type="evidence" value="ECO:0007669"/>
    <property type="project" value="UniProtKB-UniRule"/>
</dbReference>
<reference evidence="9" key="1">
    <citation type="submission" date="2021-12" db="EMBL/GenBank/DDBJ databases">
        <authorList>
            <person name="King R."/>
        </authorList>
    </citation>
    <scope>NUCLEOTIDE SEQUENCE</scope>
</reference>
<evidence type="ECO:0000256" key="3">
    <source>
        <dbReference type="ARBA" id="ARBA00022833"/>
    </source>
</evidence>
<evidence type="ECO:0000256" key="4">
    <source>
        <dbReference type="ARBA" id="ARBA00023125"/>
    </source>
</evidence>
<dbReference type="SMART" id="SM00692">
    <property type="entry name" value="DM3"/>
    <property type="match status" value="1"/>
</dbReference>
<dbReference type="PROSITE" id="PS50950">
    <property type="entry name" value="ZF_THAP"/>
    <property type="match status" value="1"/>
</dbReference>
<organism evidence="9 10">
    <name type="scientific">Brassicogethes aeneus</name>
    <name type="common">Rape pollen beetle</name>
    <name type="synonym">Meligethes aeneus</name>
    <dbReference type="NCBI Taxonomy" id="1431903"/>
    <lineage>
        <taxon>Eukaryota</taxon>
        <taxon>Metazoa</taxon>
        <taxon>Ecdysozoa</taxon>
        <taxon>Arthropoda</taxon>
        <taxon>Hexapoda</taxon>
        <taxon>Insecta</taxon>
        <taxon>Pterygota</taxon>
        <taxon>Neoptera</taxon>
        <taxon>Endopterygota</taxon>
        <taxon>Coleoptera</taxon>
        <taxon>Polyphaga</taxon>
        <taxon>Cucujiformia</taxon>
        <taxon>Nitidulidae</taxon>
        <taxon>Meligethinae</taxon>
        <taxon>Brassicogethes</taxon>
    </lineage>
</organism>
<sequence>MGKCVVMGCENRTDTKGDEKNDVNFFVFPQDPIIKQKWIKAMKKPDNWLPLKYSRVCSKHFKYELIDTTKQRRRLHSLAVPSLNLPSNISSDKYTQTDCPNTQYRNRHLIKNEMPSEIRDEELNAKEDEFSFDDSSSHIESDSSFQEDSDSRFHGDDSDVIQFVRNTPKKRKLKQTKGTVKRTKNINNLLESRRRLQEELANIENILGSLQNEKNISQDDAFEDKNLHYGLLLLC</sequence>
<dbReference type="InterPro" id="IPR052224">
    <property type="entry name" value="THAP_domain_protein"/>
</dbReference>
<dbReference type="InterPro" id="IPR038441">
    <property type="entry name" value="THAP_Znf_sf"/>
</dbReference>
<dbReference type="PANTHER" id="PTHR46927">
    <property type="entry name" value="AGAP005574-PA"/>
    <property type="match status" value="1"/>
</dbReference>
<dbReference type="SMART" id="SM00980">
    <property type="entry name" value="THAP"/>
    <property type="match status" value="1"/>
</dbReference>
<feature type="region of interest" description="Disordered" evidence="7">
    <location>
        <begin position="129"/>
        <end position="158"/>
    </location>
</feature>
<keyword evidence="2 5" id="KW-0863">Zinc-finger</keyword>
<evidence type="ECO:0000259" key="8">
    <source>
        <dbReference type="PROSITE" id="PS50950"/>
    </source>
</evidence>
<dbReference type="SUPFAM" id="SSF57716">
    <property type="entry name" value="Glucocorticoid receptor-like (DNA-binding domain)"/>
    <property type="match status" value="1"/>
</dbReference>
<keyword evidence="6" id="KW-0175">Coiled coil</keyword>
<proteinExistence type="predicted"/>
<gene>
    <name evidence="9" type="ORF">MELIAE_LOCUS2216</name>
</gene>
<dbReference type="GO" id="GO:0008270">
    <property type="term" value="F:zinc ion binding"/>
    <property type="evidence" value="ECO:0007669"/>
    <property type="project" value="UniProtKB-KW"/>
</dbReference>
<keyword evidence="1" id="KW-0479">Metal-binding</keyword>
<name>A0A9P0AUP7_BRAAE</name>
<dbReference type="Gene3D" id="6.20.210.20">
    <property type="entry name" value="THAP domain"/>
    <property type="match status" value="1"/>
</dbReference>
<protein>
    <recommendedName>
        <fullName evidence="8">THAP-type domain-containing protein</fullName>
    </recommendedName>
</protein>
<dbReference type="PANTHER" id="PTHR46927:SF3">
    <property type="entry name" value="THAP-TYPE DOMAIN-CONTAINING PROTEIN"/>
    <property type="match status" value="1"/>
</dbReference>
<keyword evidence="10" id="KW-1185">Reference proteome</keyword>
<evidence type="ECO:0000256" key="7">
    <source>
        <dbReference type="SAM" id="MobiDB-lite"/>
    </source>
</evidence>
<dbReference type="OrthoDB" id="6764673at2759"/>
<accession>A0A9P0AUP7</accession>